<name>A0A0S6VQB3_9BACT</name>
<organism evidence="1">
    <name type="scientific">Candidatus Moduliflexus flocculans</name>
    <dbReference type="NCBI Taxonomy" id="1499966"/>
    <lineage>
        <taxon>Bacteria</taxon>
        <taxon>Candidatus Moduliflexota</taxon>
        <taxon>Candidatus Moduliflexia</taxon>
        <taxon>Candidatus Moduliflexales</taxon>
        <taxon>Candidatus Moduliflexaceae</taxon>
    </lineage>
</organism>
<evidence type="ECO:0000313" key="2">
    <source>
        <dbReference type="Proteomes" id="UP000030700"/>
    </source>
</evidence>
<protein>
    <submittedName>
        <fullName evidence="1">Uncharacterized protein</fullName>
    </submittedName>
</protein>
<dbReference type="Proteomes" id="UP000030700">
    <property type="component" value="Unassembled WGS sequence"/>
</dbReference>
<dbReference type="EMBL" id="DF820455">
    <property type="protein sequence ID" value="GAK49339.1"/>
    <property type="molecule type" value="Genomic_DNA"/>
</dbReference>
<dbReference type="STRING" id="1499966.U14_00561"/>
<gene>
    <name evidence="1" type="ORF">U14_00561</name>
</gene>
<dbReference type="AlphaFoldDB" id="A0A0S6VQB3"/>
<reference evidence="1" key="1">
    <citation type="journal article" date="2015" name="PeerJ">
        <title>First genomic representation of candidate bacterial phylum KSB3 points to enhanced environmental sensing as a trigger of wastewater bulking.</title>
        <authorList>
            <person name="Sekiguchi Y."/>
            <person name="Ohashi A."/>
            <person name="Parks D.H."/>
            <person name="Yamauchi T."/>
            <person name="Tyson G.W."/>
            <person name="Hugenholtz P."/>
        </authorList>
    </citation>
    <scope>NUCLEOTIDE SEQUENCE [LARGE SCALE GENOMIC DNA]</scope>
</reference>
<accession>A0A0S6VQB3</accession>
<evidence type="ECO:0000313" key="1">
    <source>
        <dbReference type="EMBL" id="GAK49339.1"/>
    </source>
</evidence>
<proteinExistence type="predicted"/>
<dbReference type="HOGENOM" id="CLU_2697049_0_0_0"/>
<keyword evidence="2" id="KW-1185">Reference proteome</keyword>
<sequence>MINIARCFQDIRLFKAVTGMIYAEFNVLLPRFVDALGAEGERRDVRSSASDGRGAHTYVAHWAREALFFSSST</sequence>